<evidence type="ECO:0000259" key="7">
    <source>
        <dbReference type="Pfam" id="PF00916"/>
    </source>
</evidence>
<keyword evidence="2 6" id="KW-0812">Transmembrane</keyword>
<evidence type="ECO:0000313" key="9">
    <source>
        <dbReference type="Proteomes" id="UP000001070"/>
    </source>
</evidence>
<dbReference type="Proteomes" id="UP000001070">
    <property type="component" value="Unassembled WGS sequence"/>
</dbReference>
<feature type="domain" description="SLC26A/SulP transporter" evidence="7">
    <location>
        <begin position="52"/>
        <end position="434"/>
    </location>
</feature>
<feature type="transmembrane region" description="Helical" evidence="6">
    <location>
        <begin position="377"/>
        <end position="410"/>
    </location>
</feature>
<dbReference type="FunCoup" id="B4JS90">
    <property type="interactions" value="48"/>
</dbReference>
<dbReference type="GO" id="GO:0016020">
    <property type="term" value="C:membrane"/>
    <property type="evidence" value="ECO:0007669"/>
    <property type="project" value="UniProtKB-SubCell"/>
</dbReference>
<dbReference type="STRING" id="7222.B4JS90"/>
<dbReference type="eggNOG" id="KOG0236">
    <property type="taxonomic scope" value="Eukaryota"/>
</dbReference>
<gene>
    <name evidence="8" type="primary">Dgri\GH22159</name>
    <name evidence="8" type="ORF">Dgri_GH22159</name>
</gene>
<dbReference type="EMBL" id="CH916373">
    <property type="protein sequence ID" value="EDV94630.1"/>
    <property type="molecule type" value="Genomic_DNA"/>
</dbReference>
<dbReference type="InParanoid" id="B4JS90"/>
<dbReference type="OrthoDB" id="288203at2759"/>
<name>B4JS90_DROGR</name>
<dbReference type="PANTHER" id="PTHR11814">
    <property type="entry name" value="SULFATE TRANSPORTER"/>
    <property type="match status" value="1"/>
</dbReference>
<evidence type="ECO:0000256" key="5">
    <source>
        <dbReference type="SAM" id="MobiDB-lite"/>
    </source>
</evidence>
<feature type="transmembrane region" description="Helical" evidence="6">
    <location>
        <begin position="235"/>
        <end position="256"/>
    </location>
</feature>
<organism evidence="9">
    <name type="scientific">Drosophila grimshawi</name>
    <name type="common">Hawaiian fruit fly</name>
    <name type="synonym">Idiomyia grimshawi</name>
    <dbReference type="NCBI Taxonomy" id="7222"/>
    <lineage>
        <taxon>Eukaryota</taxon>
        <taxon>Metazoa</taxon>
        <taxon>Ecdysozoa</taxon>
        <taxon>Arthropoda</taxon>
        <taxon>Hexapoda</taxon>
        <taxon>Insecta</taxon>
        <taxon>Pterygota</taxon>
        <taxon>Neoptera</taxon>
        <taxon>Endopterygota</taxon>
        <taxon>Diptera</taxon>
        <taxon>Brachycera</taxon>
        <taxon>Muscomorpha</taxon>
        <taxon>Ephydroidea</taxon>
        <taxon>Drosophilidae</taxon>
        <taxon>Drosophila</taxon>
        <taxon>Hawaiian Drosophila</taxon>
    </lineage>
</organism>
<feature type="transmembrane region" description="Helical" evidence="6">
    <location>
        <begin position="301"/>
        <end position="323"/>
    </location>
</feature>
<evidence type="ECO:0000256" key="1">
    <source>
        <dbReference type="ARBA" id="ARBA00004141"/>
    </source>
</evidence>
<dbReference type="PhylomeDB" id="B4JS90"/>
<dbReference type="HOGENOM" id="CLU_003182_12_2_1"/>
<comment type="subcellular location">
    <subcellularLocation>
        <location evidence="1">Membrane</location>
        <topology evidence="1">Multi-pass membrane protein</topology>
    </subcellularLocation>
</comment>
<keyword evidence="9" id="KW-1185">Reference proteome</keyword>
<feature type="transmembrane region" description="Helical" evidence="6">
    <location>
        <begin position="126"/>
        <end position="153"/>
    </location>
</feature>
<dbReference type="OMA" id="IPETAGF"/>
<feature type="transmembrane region" description="Helical" evidence="6">
    <location>
        <begin position="206"/>
        <end position="223"/>
    </location>
</feature>
<dbReference type="Pfam" id="PF00916">
    <property type="entry name" value="Sulfate_transp"/>
    <property type="match status" value="1"/>
</dbReference>
<dbReference type="InterPro" id="IPR011547">
    <property type="entry name" value="SLC26A/SulP_dom"/>
</dbReference>
<feature type="transmembrane region" description="Helical" evidence="6">
    <location>
        <begin position="82"/>
        <end position="105"/>
    </location>
</feature>
<evidence type="ECO:0000256" key="6">
    <source>
        <dbReference type="SAM" id="Phobius"/>
    </source>
</evidence>
<feature type="transmembrane region" description="Helical" evidence="6">
    <location>
        <begin position="52"/>
        <end position="76"/>
    </location>
</feature>
<feature type="transmembrane region" description="Helical" evidence="6">
    <location>
        <begin position="335"/>
        <end position="357"/>
    </location>
</feature>
<proteinExistence type="predicted"/>
<protein>
    <submittedName>
        <fullName evidence="8">GH22159</fullName>
    </submittedName>
</protein>
<accession>B4JS90</accession>
<evidence type="ECO:0000256" key="4">
    <source>
        <dbReference type="ARBA" id="ARBA00023136"/>
    </source>
</evidence>
<feature type="transmembrane region" description="Helical" evidence="6">
    <location>
        <begin position="431"/>
        <end position="459"/>
    </location>
</feature>
<keyword evidence="3 6" id="KW-1133">Transmembrane helix</keyword>
<dbReference type="InterPro" id="IPR001902">
    <property type="entry name" value="SLC26A/SulP_fam"/>
</dbReference>
<keyword evidence="4 6" id="KW-0472">Membrane</keyword>
<evidence type="ECO:0000313" key="8">
    <source>
        <dbReference type="EMBL" id="EDV94630.1"/>
    </source>
</evidence>
<dbReference type="KEGG" id="dgr:6567495"/>
<sequence length="622" mass="67264">MCDFNEDELYHERLPNVCGAMGAKARNCCSTQTVKNMLPICSWLPGYKLKYLAVDFLAGMTVGLTAITQGLAYGVVAGLPPVYGLYSAFMGGFIYIIFGTCKDITVGPTAILSMMMYSHLNGNPDYAVLMCFLSGCIIVVLGLLNLGVLVRYISVPVTTGFTLAAALNVGSGQISNLFGIQSNTNGFLDAWITFFSHIQETRRNDAILGCCTLIVLLLMRKLTALKCGHRQLLRYLALSRNVLVVFVGILLCYLLSRNSDEMIFRMTGAITPGLPPFRLPPFQTEDDLGQTVSFNGMISNLGAAVATIPLLSILESISIAKAFSKGKIVDASQEMIALGMCNVFSSFFSSMPITGSFTRSAINNASGVKTTLGGAFTGILVLMTLALLTSTFAYIPKATLAAIIIAAMIFMVEYDKIAEIWRAKKRDMVPFVATAASCVFWSLEYGMLVGIAVNALFILEKSTTPQFELTTQKHNGIELCLAELKGSVDYTAAEYLKSTTVARVTEEERTDSSIGLVIIKGDEIRSIDATVALNIISLRDELKLLRCELICWNWNVAAAGVVCRLQKQARAMFQFTKSFADLIEIVTANTGSTNSDQNASEGNGGAAGDSTRLDQIACDSSR</sequence>
<feature type="region of interest" description="Disordered" evidence="5">
    <location>
        <begin position="593"/>
        <end position="613"/>
    </location>
</feature>
<dbReference type="GO" id="GO:0055085">
    <property type="term" value="P:transmembrane transport"/>
    <property type="evidence" value="ECO:0007669"/>
    <property type="project" value="InterPro"/>
</dbReference>
<reference evidence="8 9" key="1">
    <citation type="journal article" date="2007" name="Nature">
        <title>Evolution of genes and genomes on the Drosophila phylogeny.</title>
        <authorList>
            <consortium name="Drosophila 12 Genomes Consortium"/>
            <person name="Clark A.G."/>
            <person name="Eisen M.B."/>
            <person name="Smith D.R."/>
            <person name="Bergman C.M."/>
            <person name="Oliver B."/>
            <person name="Markow T.A."/>
            <person name="Kaufman T.C."/>
            <person name="Kellis M."/>
            <person name="Gelbart W."/>
            <person name="Iyer V.N."/>
            <person name="Pollard D.A."/>
            <person name="Sackton T.B."/>
            <person name="Larracuente A.M."/>
            <person name="Singh N.D."/>
            <person name="Abad J.P."/>
            <person name="Abt D.N."/>
            <person name="Adryan B."/>
            <person name="Aguade M."/>
            <person name="Akashi H."/>
            <person name="Anderson W.W."/>
            <person name="Aquadro C.F."/>
            <person name="Ardell D.H."/>
            <person name="Arguello R."/>
            <person name="Artieri C.G."/>
            <person name="Barbash D.A."/>
            <person name="Barker D."/>
            <person name="Barsanti P."/>
            <person name="Batterham P."/>
            <person name="Batzoglou S."/>
            <person name="Begun D."/>
            <person name="Bhutkar A."/>
            <person name="Blanco E."/>
            <person name="Bosak S.A."/>
            <person name="Bradley R.K."/>
            <person name="Brand A.D."/>
            <person name="Brent M.R."/>
            <person name="Brooks A.N."/>
            <person name="Brown R.H."/>
            <person name="Butlin R.K."/>
            <person name="Caggese C."/>
            <person name="Calvi B.R."/>
            <person name="Bernardo de Carvalho A."/>
            <person name="Caspi A."/>
            <person name="Castrezana S."/>
            <person name="Celniker S.E."/>
            <person name="Chang J.L."/>
            <person name="Chapple C."/>
            <person name="Chatterji S."/>
            <person name="Chinwalla A."/>
            <person name="Civetta A."/>
            <person name="Clifton S.W."/>
            <person name="Comeron J.M."/>
            <person name="Costello J.C."/>
            <person name="Coyne J.A."/>
            <person name="Daub J."/>
            <person name="David R.G."/>
            <person name="Delcher A.L."/>
            <person name="Delehaunty K."/>
            <person name="Do C.B."/>
            <person name="Ebling H."/>
            <person name="Edwards K."/>
            <person name="Eickbush T."/>
            <person name="Evans J.D."/>
            <person name="Filipski A."/>
            <person name="Findeiss S."/>
            <person name="Freyhult E."/>
            <person name="Fulton L."/>
            <person name="Fulton R."/>
            <person name="Garcia A.C."/>
            <person name="Gardiner A."/>
            <person name="Garfield D.A."/>
            <person name="Garvin B.E."/>
            <person name="Gibson G."/>
            <person name="Gilbert D."/>
            <person name="Gnerre S."/>
            <person name="Godfrey J."/>
            <person name="Good R."/>
            <person name="Gotea V."/>
            <person name="Gravely B."/>
            <person name="Greenberg A.J."/>
            <person name="Griffiths-Jones S."/>
            <person name="Gross S."/>
            <person name="Guigo R."/>
            <person name="Gustafson E.A."/>
            <person name="Haerty W."/>
            <person name="Hahn M.W."/>
            <person name="Halligan D.L."/>
            <person name="Halpern A.L."/>
            <person name="Halter G.M."/>
            <person name="Han M.V."/>
            <person name="Heger A."/>
            <person name="Hillier L."/>
            <person name="Hinrichs A.S."/>
            <person name="Holmes I."/>
            <person name="Hoskins R.A."/>
            <person name="Hubisz M.J."/>
            <person name="Hultmark D."/>
            <person name="Huntley M.A."/>
            <person name="Jaffe D.B."/>
            <person name="Jagadeeshan S."/>
            <person name="Jeck W.R."/>
            <person name="Johnson J."/>
            <person name="Jones C.D."/>
            <person name="Jordan W.C."/>
            <person name="Karpen G.H."/>
            <person name="Kataoka E."/>
            <person name="Keightley P.D."/>
            <person name="Kheradpour P."/>
            <person name="Kirkness E.F."/>
            <person name="Koerich L.B."/>
            <person name="Kristiansen K."/>
            <person name="Kudrna D."/>
            <person name="Kulathinal R.J."/>
            <person name="Kumar S."/>
            <person name="Kwok R."/>
            <person name="Lander E."/>
            <person name="Langley C.H."/>
            <person name="Lapoint R."/>
            <person name="Lazzaro B.P."/>
            <person name="Lee S.J."/>
            <person name="Levesque L."/>
            <person name="Li R."/>
            <person name="Lin C.F."/>
            <person name="Lin M.F."/>
            <person name="Lindblad-Toh K."/>
            <person name="Llopart A."/>
            <person name="Long M."/>
            <person name="Low L."/>
            <person name="Lozovsky E."/>
            <person name="Lu J."/>
            <person name="Luo M."/>
            <person name="Machado C.A."/>
            <person name="Makalowski W."/>
            <person name="Marzo M."/>
            <person name="Matsuda M."/>
            <person name="Matzkin L."/>
            <person name="McAllister B."/>
            <person name="McBride C.S."/>
            <person name="McKernan B."/>
            <person name="McKernan K."/>
            <person name="Mendez-Lago M."/>
            <person name="Minx P."/>
            <person name="Mollenhauer M.U."/>
            <person name="Montooth K."/>
            <person name="Mount S.M."/>
            <person name="Mu X."/>
            <person name="Myers E."/>
            <person name="Negre B."/>
            <person name="Newfeld S."/>
            <person name="Nielsen R."/>
            <person name="Noor M.A."/>
            <person name="O'Grady P."/>
            <person name="Pachter L."/>
            <person name="Papaceit M."/>
            <person name="Parisi M.J."/>
            <person name="Parisi M."/>
            <person name="Parts L."/>
            <person name="Pedersen J.S."/>
            <person name="Pesole G."/>
            <person name="Phillippy A.M."/>
            <person name="Ponting C.P."/>
            <person name="Pop M."/>
            <person name="Porcelli D."/>
            <person name="Powell J.R."/>
            <person name="Prohaska S."/>
            <person name="Pruitt K."/>
            <person name="Puig M."/>
            <person name="Quesneville H."/>
            <person name="Ram K.R."/>
            <person name="Rand D."/>
            <person name="Rasmussen M.D."/>
            <person name="Reed L.K."/>
            <person name="Reenan R."/>
            <person name="Reily A."/>
            <person name="Remington K.A."/>
            <person name="Rieger T.T."/>
            <person name="Ritchie M.G."/>
            <person name="Robin C."/>
            <person name="Rogers Y.H."/>
            <person name="Rohde C."/>
            <person name="Rozas J."/>
            <person name="Rubenfield M.J."/>
            <person name="Ruiz A."/>
            <person name="Russo S."/>
            <person name="Salzberg S.L."/>
            <person name="Sanchez-Gracia A."/>
            <person name="Saranga D.J."/>
            <person name="Sato H."/>
            <person name="Schaeffer S.W."/>
            <person name="Schatz M.C."/>
            <person name="Schlenke T."/>
            <person name="Schwartz R."/>
            <person name="Segarra C."/>
            <person name="Singh R.S."/>
            <person name="Sirot L."/>
            <person name="Sirota M."/>
            <person name="Sisneros N.B."/>
            <person name="Smith C.D."/>
            <person name="Smith T.F."/>
            <person name="Spieth J."/>
            <person name="Stage D.E."/>
            <person name="Stark A."/>
            <person name="Stephan W."/>
            <person name="Strausberg R.L."/>
            <person name="Strempel S."/>
            <person name="Sturgill D."/>
            <person name="Sutton G."/>
            <person name="Sutton G.G."/>
            <person name="Tao W."/>
            <person name="Teichmann S."/>
            <person name="Tobari Y.N."/>
            <person name="Tomimura Y."/>
            <person name="Tsolas J.M."/>
            <person name="Valente V.L."/>
            <person name="Venter E."/>
            <person name="Venter J.C."/>
            <person name="Vicario S."/>
            <person name="Vieira F.G."/>
            <person name="Vilella A.J."/>
            <person name="Villasante A."/>
            <person name="Walenz B."/>
            <person name="Wang J."/>
            <person name="Wasserman M."/>
            <person name="Watts T."/>
            <person name="Wilson D."/>
            <person name="Wilson R.K."/>
            <person name="Wing R.A."/>
            <person name="Wolfner M.F."/>
            <person name="Wong A."/>
            <person name="Wong G.K."/>
            <person name="Wu C.I."/>
            <person name="Wu G."/>
            <person name="Yamamoto D."/>
            <person name="Yang H.P."/>
            <person name="Yang S.P."/>
            <person name="Yorke J.A."/>
            <person name="Yoshida K."/>
            <person name="Zdobnov E."/>
            <person name="Zhang P."/>
            <person name="Zhang Y."/>
            <person name="Zimin A.V."/>
            <person name="Baldwin J."/>
            <person name="Abdouelleil A."/>
            <person name="Abdulkadir J."/>
            <person name="Abebe A."/>
            <person name="Abera B."/>
            <person name="Abreu J."/>
            <person name="Acer S.C."/>
            <person name="Aftuck L."/>
            <person name="Alexander A."/>
            <person name="An P."/>
            <person name="Anderson E."/>
            <person name="Anderson S."/>
            <person name="Arachi H."/>
            <person name="Azer M."/>
            <person name="Bachantsang P."/>
            <person name="Barry A."/>
            <person name="Bayul T."/>
            <person name="Berlin A."/>
            <person name="Bessette D."/>
            <person name="Bloom T."/>
            <person name="Blye J."/>
            <person name="Boguslavskiy L."/>
            <person name="Bonnet C."/>
            <person name="Boukhgalter B."/>
            <person name="Bourzgui I."/>
            <person name="Brown A."/>
            <person name="Cahill P."/>
            <person name="Channer S."/>
            <person name="Cheshatsang Y."/>
            <person name="Chuda L."/>
            <person name="Citroen M."/>
            <person name="Collymore A."/>
            <person name="Cooke P."/>
            <person name="Costello M."/>
            <person name="D'Aco K."/>
            <person name="Daza R."/>
            <person name="De Haan G."/>
            <person name="DeGray S."/>
            <person name="DeMaso C."/>
            <person name="Dhargay N."/>
            <person name="Dooley K."/>
            <person name="Dooley E."/>
            <person name="Doricent M."/>
            <person name="Dorje P."/>
            <person name="Dorjee K."/>
            <person name="Dupes A."/>
            <person name="Elong R."/>
            <person name="Falk J."/>
            <person name="Farina A."/>
            <person name="Faro S."/>
            <person name="Ferguson D."/>
            <person name="Fisher S."/>
            <person name="Foley C.D."/>
            <person name="Franke A."/>
            <person name="Friedrich D."/>
            <person name="Gadbois L."/>
            <person name="Gearin G."/>
            <person name="Gearin C.R."/>
            <person name="Giannoukos G."/>
            <person name="Goode T."/>
            <person name="Graham J."/>
            <person name="Grandbois E."/>
            <person name="Grewal S."/>
            <person name="Gyaltsen K."/>
            <person name="Hafez N."/>
            <person name="Hagos B."/>
            <person name="Hall J."/>
            <person name="Henson C."/>
            <person name="Hollinger A."/>
            <person name="Honan T."/>
            <person name="Huard M.D."/>
            <person name="Hughes L."/>
            <person name="Hurhula B."/>
            <person name="Husby M.E."/>
            <person name="Kamat A."/>
            <person name="Kanga B."/>
            <person name="Kashin S."/>
            <person name="Khazanovich D."/>
            <person name="Kisner P."/>
            <person name="Lance K."/>
            <person name="Lara M."/>
            <person name="Lee W."/>
            <person name="Lennon N."/>
            <person name="Letendre F."/>
            <person name="LeVine R."/>
            <person name="Lipovsky A."/>
            <person name="Liu X."/>
            <person name="Liu J."/>
            <person name="Liu S."/>
            <person name="Lokyitsang T."/>
            <person name="Lokyitsang Y."/>
            <person name="Lubonja R."/>
            <person name="Lui A."/>
            <person name="MacDonald P."/>
            <person name="Magnisalis V."/>
            <person name="Maru K."/>
            <person name="Matthews C."/>
            <person name="McCusker W."/>
            <person name="McDonough S."/>
            <person name="Mehta T."/>
            <person name="Meldrim J."/>
            <person name="Meneus L."/>
            <person name="Mihai O."/>
            <person name="Mihalev A."/>
            <person name="Mihova T."/>
            <person name="Mittelman R."/>
            <person name="Mlenga V."/>
            <person name="Montmayeur A."/>
            <person name="Mulrain L."/>
            <person name="Navidi A."/>
            <person name="Naylor J."/>
            <person name="Negash T."/>
            <person name="Nguyen T."/>
            <person name="Nguyen N."/>
            <person name="Nicol R."/>
            <person name="Norbu C."/>
            <person name="Norbu N."/>
            <person name="Novod N."/>
            <person name="O'Neill B."/>
            <person name="Osman S."/>
            <person name="Markiewicz E."/>
            <person name="Oyono O.L."/>
            <person name="Patti C."/>
            <person name="Phunkhang P."/>
            <person name="Pierre F."/>
            <person name="Priest M."/>
            <person name="Raghuraman S."/>
            <person name="Rege F."/>
            <person name="Reyes R."/>
            <person name="Rise C."/>
            <person name="Rogov P."/>
            <person name="Ross K."/>
            <person name="Ryan E."/>
            <person name="Settipalli S."/>
            <person name="Shea T."/>
            <person name="Sherpa N."/>
            <person name="Shi L."/>
            <person name="Shih D."/>
            <person name="Sparrow T."/>
            <person name="Spaulding J."/>
            <person name="Stalker J."/>
            <person name="Stange-Thomann N."/>
            <person name="Stavropoulos S."/>
            <person name="Stone C."/>
            <person name="Strader C."/>
            <person name="Tesfaye S."/>
            <person name="Thomson T."/>
            <person name="Thoulutsang Y."/>
            <person name="Thoulutsang D."/>
            <person name="Topham K."/>
            <person name="Topping I."/>
            <person name="Tsamla T."/>
            <person name="Vassiliev H."/>
            <person name="Vo A."/>
            <person name="Wangchuk T."/>
            <person name="Wangdi T."/>
            <person name="Weiand M."/>
            <person name="Wilkinson J."/>
            <person name="Wilson A."/>
            <person name="Yadav S."/>
            <person name="Young G."/>
            <person name="Yu Q."/>
            <person name="Zembek L."/>
            <person name="Zhong D."/>
            <person name="Zimmer A."/>
            <person name="Zwirko Z."/>
            <person name="Jaffe D.B."/>
            <person name="Alvarez P."/>
            <person name="Brockman W."/>
            <person name="Butler J."/>
            <person name="Chin C."/>
            <person name="Gnerre S."/>
            <person name="Grabherr M."/>
            <person name="Kleber M."/>
            <person name="Mauceli E."/>
            <person name="MacCallum I."/>
        </authorList>
    </citation>
    <scope>NUCLEOTIDE SEQUENCE [LARGE SCALE GENOMIC DNA]</scope>
    <source>
        <strain evidence="9">Tucson 15287-2541.00</strain>
    </source>
</reference>
<dbReference type="AlphaFoldDB" id="B4JS90"/>
<evidence type="ECO:0000256" key="3">
    <source>
        <dbReference type="ARBA" id="ARBA00022989"/>
    </source>
</evidence>
<evidence type="ECO:0000256" key="2">
    <source>
        <dbReference type="ARBA" id="ARBA00022692"/>
    </source>
</evidence>